<dbReference type="Proteomes" id="UP000229335">
    <property type="component" value="Unassembled WGS sequence"/>
</dbReference>
<protein>
    <recommendedName>
        <fullName evidence="13 14">Crossover junction endodeoxyribonuclease RuvC</fullName>
        <ecNumber evidence="13 14">3.1.21.10</ecNumber>
    </recommendedName>
    <alternativeName>
        <fullName evidence="13">Holliday junction nuclease RuvC</fullName>
    </alternativeName>
    <alternativeName>
        <fullName evidence="13">Holliday junction resolvase RuvC</fullName>
    </alternativeName>
</protein>
<sequence>MLFSKKKTYQAHSTFSDKRDSKVILGIDPGLATTGFGIINNDRGKLSLIDYGCITTKAGVPRAQRLKQISEELTKLIIKQKPKVIAVEQLFFYNNAKTAFAVGEARGVVILTACQNRLPIYEYTPLQVKQAVSAYGKASKLQVQRMVKLLLNLKEIPKPDDAADALAVAICCANSI</sequence>
<evidence type="ECO:0000256" key="7">
    <source>
        <dbReference type="ARBA" id="ARBA00022801"/>
    </source>
</evidence>
<evidence type="ECO:0000256" key="2">
    <source>
        <dbReference type="ARBA" id="ARBA00022490"/>
    </source>
</evidence>
<feature type="binding site" evidence="13">
    <location>
        <position position="88"/>
    </location>
    <ligand>
        <name>Mg(2+)</name>
        <dbReference type="ChEBI" id="CHEBI:18420"/>
        <label>2</label>
    </ligand>
</feature>
<dbReference type="NCBIfam" id="NF000711">
    <property type="entry name" value="PRK00039.2-1"/>
    <property type="match status" value="1"/>
</dbReference>
<reference evidence="16" key="1">
    <citation type="submission" date="2017-09" db="EMBL/GenBank/DDBJ databases">
        <title>Depth-based differentiation of microbial function through sediment-hosted aquifers and enrichment of novel symbionts in the deep terrestrial subsurface.</title>
        <authorList>
            <person name="Probst A.J."/>
            <person name="Ladd B."/>
            <person name="Jarett J.K."/>
            <person name="Geller-Mcgrath D.E."/>
            <person name="Sieber C.M.K."/>
            <person name="Emerson J.B."/>
            <person name="Anantharaman K."/>
            <person name="Thomas B.C."/>
            <person name="Malmstrom R."/>
            <person name="Stieglmeier M."/>
            <person name="Klingl A."/>
            <person name="Woyke T."/>
            <person name="Ryan C.M."/>
            <person name="Banfield J.F."/>
        </authorList>
    </citation>
    <scope>NUCLEOTIDE SEQUENCE [LARGE SCALE GENOMIC DNA]</scope>
</reference>
<dbReference type="InterPro" id="IPR036397">
    <property type="entry name" value="RNaseH_sf"/>
</dbReference>
<evidence type="ECO:0000256" key="3">
    <source>
        <dbReference type="ARBA" id="ARBA00022722"/>
    </source>
</evidence>
<dbReference type="GO" id="GO:0006310">
    <property type="term" value="P:DNA recombination"/>
    <property type="evidence" value="ECO:0007669"/>
    <property type="project" value="UniProtKB-UniRule"/>
</dbReference>
<keyword evidence="6 13" id="KW-0227">DNA damage</keyword>
<proteinExistence type="inferred from homology"/>
<evidence type="ECO:0000256" key="11">
    <source>
        <dbReference type="ARBA" id="ARBA00023204"/>
    </source>
</evidence>
<comment type="function">
    <text evidence="13">The RuvA-RuvB-RuvC complex processes Holliday junction (HJ) DNA during genetic recombination and DNA repair. Endonuclease that resolves HJ intermediates. Cleaves cruciform DNA by making single-stranded nicks across the HJ at symmetrical positions within the homologous arms, yielding a 5'-phosphate and a 3'-hydroxyl group; requires a central core of homology in the junction. The consensus cleavage sequence is 5'-(A/T)TT(C/G)-3'. Cleavage occurs on the 3'-side of the TT dinucleotide at the point of strand exchange. HJ branch migration catalyzed by RuvA-RuvB allows RuvC to scan DNA until it finds its consensus sequence, where it cleaves and resolves the cruciform DNA.</text>
</comment>
<dbReference type="InterPro" id="IPR002176">
    <property type="entry name" value="X-over_junc_endoDNase_RuvC"/>
</dbReference>
<comment type="catalytic activity">
    <reaction evidence="12 13">
        <text>Endonucleolytic cleavage at a junction such as a reciprocal single-stranded crossover between two homologous DNA duplexes (Holliday junction).</text>
        <dbReference type="EC" id="3.1.21.10"/>
    </reaction>
</comment>
<keyword evidence="9 13" id="KW-0238">DNA-binding</keyword>
<dbReference type="GO" id="GO:0008821">
    <property type="term" value="F:crossover junction DNA endonuclease activity"/>
    <property type="evidence" value="ECO:0007669"/>
    <property type="project" value="UniProtKB-UniRule"/>
</dbReference>
<feature type="active site" evidence="13">
    <location>
        <position position="161"/>
    </location>
</feature>
<gene>
    <name evidence="13" type="primary">ruvC</name>
    <name evidence="15" type="ORF">COU00_02650</name>
</gene>
<accession>A0A2M6WLY5</accession>
<dbReference type="PANTHER" id="PTHR30194">
    <property type="entry name" value="CROSSOVER JUNCTION ENDODEOXYRIBONUCLEASE RUVC"/>
    <property type="match status" value="1"/>
</dbReference>
<dbReference type="Gene3D" id="3.30.420.10">
    <property type="entry name" value="Ribonuclease H-like superfamily/Ribonuclease H"/>
    <property type="match status" value="1"/>
</dbReference>
<dbReference type="NCBIfam" id="TIGR00228">
    <property type="entry name" value="ruvC"/>
    <property type="match status" value="1"/>
</dbReference>
<evidence type="ECO:0000313" key="15">
    <source>
        <dbReference type="EMBL" id="PIT93762.1"/>
    </source>
</evidence>
<evidence type="ECO:0000256" key="6">
    <source>
        <dbReference type="ARBA" id="ARBA00022763"/>
    </source>
</evidence>
<dbReference type="HAMAP" id="MF_00034">
    <property type="entry name" value="RuvC"/>
    <property type="match status" value="1"/>
</dbReference>
<evidence type="ECO:0000256" key="12">
    <source>
        <dbReference type="ARBA" id="ARBA00029354"/>
    </source>
</evidence>
<keyword evidence="8 13" id="KW-0460">Magnesium</keyword>
<feature type="binding site" evidence="13">
    <location>
        <position position="28"/>
    </location>
    <ligand>
        <name>Mg(2+)</name>
        <dbReference type="ChEBI" id="CHEBI:18420"/>
        <label>1</label>
    </ligand>
</feature>
<keyword evidence="10 13" id="KW-0233">DNA recombination</keyword>
<name>A0A2M6WLY5_9BACT</name>
<dbReference type="GO" id="GO:0006281">
    <property type="term" value="P:DNA repair"/>
    <property type="evidence" value="ECO:0007669"/>
    <property type="project" value="UniProtKB-UniRule"/>
</dbReference>
<evidence type="ECO:0000256" key="13">
    <source>
        <dbReference type="HAMAP-Rule" id="MF_00034"/>
    </source>
</evidence>
<keyword evidence="4 13" id="KW-0479">Metal-binding</keyword>
<keyword evidence="3 13" id="KW-0540">Nuclease</keyword>
<evidence type="ECO:0000256" key="9">
    <source>
        <dbReference type="ARBA" id="ARBA00023125"/>
    </source>
</evidence>
<dbReference type="EMBL" id="PFAS01000045">
    <property type="protein sequence ID" value="PIT93762.1"/>
    <property type="molecule type" value="Genomic_DNA"/>
</dbReference>
<organism evidence="15 16">
    <name type="scientific">Candidatus Falkowbacteria bacterium CG10_big_fil_rev_8_21_14_0_10_43_11</name>
    <dbReference type="NCBI Taxonomy" id="1974568"/>
    <lineage>
        <taxon>Bacteria</taxon>
        <taxon>Candidatus Falkowiibacteriota</taxon>
    </lineage>
</organism>
<comment type="subunit">
    <text evidence="13">Homodimer which binds Holliday junction (HJ) DNA. The HJ becomes 2-fold symmetrical on binding to RuvC with unstacked arms; it has a different conformation from HJ DNA in complex with RuvA. In the full resolvosome a probable DNA-RuvA(4)-RuvB(12)-RuvC(2) complex forms which resolves the HJ.</text>
</comment>
<comment type="caution">
    <text evidence="15">The sequence shown here is derived from an EMBL/GenBank/DDBJ whole genome shotgun (WGS) entry which is preliminary data.</text>
</comment>
<keyword evidence="11 13" id="KW-0234">DNA repair</keyword>
<dbReference type="PRINTS" id="PR00696">
    <property type="entry name" value="RSOLVASERUVC"/>
</dbReference>
<keyword evidence="7 13" id="KW-0378">Hydrolase</keyword>
<feature type="active site" evidence="13">
    <location>
        <position position="88"/>
    </location>
</feature>
<dbReference type="PANTHER" id="PTHR30194:SF3">
    <property type="entry name" value="CROSSOVER JUNCTION ENDODEOXYRIBONUCLEASE RUVC"/>
    <property type="match status" value="1"/>
</dbReference>
<dbReference type="CDD" id="cd16962">
    <property type="entry name" value="RuvC"/>
    <property type="match status" value="1"/>
</dbReference>
<feature type="binding site" evidence="13">
    <location>
        <position position="161"/>
    </location>
    <ligand>
        <name>Mg(2+)</name>
        <dbReference type="ChEBI" id="CHEBI:18420"/>
        <label>1</label>
    </ligand>
</feature>
<evidence type="ECO:0000256" key="8">
    <source>
        <dbReference type="ARBA" id="ARBA00022842"/>
    </source>
</evidence>
<feature type="active site" evidence="13">
    <location>
        <position position="28"/>
    </location>
</feature>
<dbReference type="AlphaFoldDB" id="A0A2M6WLY5"/>
<dbReference type="FunFam" id="3.30.420.10:FF:000002">
    <property type="entry name" value="Crossover junction endodeoxyribonuclease RuvC"/>
    <property type="match status" value="1"/>
</dbReference>
<evidence type="ECO:0000313" key="16">
    <source>
        <dbReference type="Proteomes" id="UP000229335"/>
    </source>
</evidence>
<evidence type="ECO:0000256" key="4">
    <source>
        <dbReference type="ARBA" id="ARBA00022723"/>
    </source>
</evidence>
<dbReference type="GO" id="GO:0048476">
    <property type="term" value="C:Holliday junction resolvase complex"/>
    <property type="evidence" value="ECO:0007669"/>
    <property type="project" value="UniProtKB-UniRule"/>
</dbReference>
<dbReference type="EC" id="3.1.21.10" evidence="13 14"/>
<keyword evidence="2 13" id="KW-0963">Cytoplasm</keyword>
<evidence type="ECO:0000256" key="10">
    <source>
        <dbReference type="ARBA" id="ARBA00023172"/>
    </source>
</evidence>
<keyword evidence="5 13" id="KW-0255">Endonuclease</keyword>
<comment type="similarity">
    <text evidence="1 13">Belongs to the RuvC family.</text>
</comment>
<dbReference type="GO" id="GO:0005737">
    <property type="term" value="C:cytoplasm"/>
    <property type="evidence" value="ECO:0007669"/>
    <property type="project" value="UniProtKB-SubCell"/>
</dbReference>
<dbReference type="GO" id="GO:0000287">
    <property type="term" value="F:magnesium ion binding"/>
    <property type="evidence" value="ECO:0007669"/>
    <property type="project" value="UniProtKB-UniRule"/>
</dbReference>
<evidence type="ECO:0000256" key="5">
    <source>
        <dbReference type="ARBA" id="ARBA00022759"/>
    </source>
</evidence>
<dbReference type="InterPro" id="IPR012337">
    <property type="entry name" value="RNaseH-like_sf"/>
</dbReference>
<evidence type="ECO:0000256" key="1">
    <source>
        <dbReference type="ARBA" id="ARBA00009518"/>
    </source>
</evidence>
<comment type="subcellular location">
    <subcellularLocation>
        <location evidence="13">Cytoplasm</location>
    </subcellularLocation>
</comment>
<evidence type="ECO:0000256" key="14">
    <source>
        <dbReference type="NCBIfam" id="TIGR00228"/>
    </source>
</evidence>
<dbReference type="GO" id="GO:0003677">
    <property type="term" value="F:DNA binding"/>
    <property type="evidence" value="ECO:0007669"/>
    <property type="project" value="UniProtKB-KW"/>
</dbReference>
<dbReference type="Pfam" id="PF02075">
    <property type="entry name" value="RuvC"/>
    <property type="match status" value="1"/>
</dbReference>
<comment type="cofactor">
    <cofactor evidence="13">
        <name>Mg(2+)</name>
        <dbReference type="ChEBI" id="CHEBI:18420"/>
    </cofactor>
    <text evidence="13">Binds 2 Mg(2+) ion per subunit.</text>
</comment>
<dbReference type="SUPFAM" id="SSF53098">
    <property type="entry name" value="Ribonuclease H-like"/>
    <property type="match status" value="1"/>
</dbReference>